<dbReference type="Gene3D" id="1.20.141.10">
    <property type="entry name" value="Chitosanase, subunit A, domain 1"/>
    <property type="match status" value="1"/>
</dbReference>
<organism evidence="2 3">
    <name type="scientific">Nitrosomonas communis</name>
    <dbReference type="NCBI Taxonomy" id="44574"/>
    <lineage>
        <taxon>Bacteria</taxon>
        <taxon>Pseudomonadati</taxon>
        <taxon>Pseudomonadota</taxon>
        <taxon>Betaproteobacteria</taxon>
        <taxon>Nitrosomonadales</taxon>
        <taxon>Nitrosomonadaceae</taxon>
        <taxon>Nitrosomonas</taxon>
    </lineage>
</organism>
<dbReference type="PATRIC" id="fig|44574.3.peg.1721"/>
<dbReference type="AlphaFoldDB" id="A0A0F7KFN0"/>
<dbReference type="KEGG" id="nco:AAW31_07110"/>
<dbReference type="Pfam" id="PF09374">
    <property type="entry name" value="PG_binding_3"/>
    <property type="match status" value="1"/>
</dbReference>
<evidence type="ECO:0000313" key="2">
    <source>
        <dbReference type="EMBL" id="AKH37627.1"/>
    </source>
</evidence>
<feature type="domain" description="Peptidoglycan binding" evidence="1">
    <location>
        <begin position="8"/>
        <end position="72"/>
    </location>
</feature>
<evidence type="ECO:0000259" key="1">
    <source>
        <dbReference type="Pfam" id="PF09374"/>
    </source>
</evidence>
<keyword evidence="3" id="KW-1185">Reference proteome</keyword>
<accession>A0A0F7KFN0</accession>
<proteinExistence type="predicted"/>
<name>A0A0F7KFN0_9PROT</name>
<reference evidence="2 3" key="2">
    <citation type="journal article" date="2016" name="Genome Announc.">
        <title>Genome Sequence of Nitrosomonas communis Strain Nm2, a Mesophilic Ammonia-Oxidizing Bacterium Isolated from Mediterranean Soil.</title>
        <authorList>
            <person name="Kozlowski J.A."/>
            <person name="Kits K.D."/>
            <person name="Stein L.Y."/>
        </authorList>
    </citation>
    <scope>NUCLEOTIDE SEQUENCE [LARGE SCALE GENOMIC DNA]</scope>
    <source>
        <strain evidence="2 3">Nm2</strain>
    </source>
</reference>
<dbReference type="RefSeq" id="WP_046849702.1">
    <property type="nucleotide sequence ID" value="NZ_VNHT01000088.1"/>
</dbReference>
<dbReference type="InterPro" id="IPR023346">
    <property type="entry name" value="Lysozyme-like_dom_sf"/>
</dbReference>
<protein>
    <recommendedName>
        <fullName evidence="1">Peptidoglycan binding domain-containing protein</fullName>
    </recommendedName>
</protein>
<evidence type="ECO:0000313" key="3">
    <source>
        <dbReference type="Proteomes" id="UP000034156"/>
    </source>
</evidence>
<sequence length="81" mass="8848">MHPRPQKAVRLLQEAFGIATDGVIGPKTRAALAVTDQSKLYSKVLAARLRNLDRLITNDPEQSVSAAGRMNRMAEFVEGTV</sequence>
<dbReference type="SUPFAM" id="SSF53955">
    <property type="entry name" value="Lysozyme-like"/>
    <property type="match status" value="1"/>
</dbReference>
<dbReference type="EMBL" id="CP011451">
    <property type="protein sequence ID" value="AKH37627.1"/>
    <property type="molecule type" value="Genomic_DNA"/>
</dbReference>
<dbReference type="InterPro" id="IPR018537">
    <property type="entry name" value="Peptidoglycan-bd_3"/>
</dbReference>
<gene>
    <name evidence="2" type="ORF">AAW31_07110</name>
</gene>
<dbReference type="Proteomes" id="UP000034156">
    <property type="component" value="Chromosome"/>
</dbReference>
<reference evidence="3" key="1">
    <citation type="submission" date="2015-05" db="EMBL/GenBank/DDBJ databases">
        <title>Draft genome of Nitrosomonas communis strain Nm2.</title>
        <authorList>
            <person name="Kozlowski J.A."/>
            <person name="Kits K.D."/>
            <person name="Stein L.Y."/>
        </authorList>
    </citation>
    <scope>NUCLEOTIDE SEQUENCE [LARGE SCALE GENOMIC DNA]</scope>
    <source>
        <strain evidence="3">Nm2</strain>
    </source>
</reference>